<protein>
    <recommendedName>
        <fullName evidence="2">Flagellar hook-length control protein-like C-terminal domain-containing protein</fullName>
    </recommendedName>
</protein>
<dbReference type="InterPro" id="IPR038610">
    <property type="entry name" value="FliK-like_C_sf"/>
</dbReference>
<feature type="region of interest" description="Disordered" evidence="1">
    <location>
        <begin position="459"/>
        <end position="479"/>
    </location>
</feature>
<keyword evidence="4" id="KW-1185">Reference proteome</keyword>
<dbReference type="EMBL" id="AP014945">
    <property type="protein sequence ID" value="BAU23971.1"/>
    <property type="molecule type" value="Genomic_DNA"/>
</dbReference>
<proteinExistence type="predicted"/>
<dbReference type="Pfam" id="PF02120">
    <property type="entry name" value="Flg_hook"/>
    <property type="match status" value="1"/>
</dbReference>
<evidence type="ECO:0000313" key="3">
    <source>
        <dbReference type="EMBL" id="BAU23971.1"/>
    </source>
</evidence>
<dbReference type="OrthoDB" id="9795733at2"/>
<reference evidence="4" key="2">
    <citation type="journal article" date="2016" name="Int. J. Syst. Evol. Microbiol.">
        <title>Caldimicrobium thiodismutans sp. nov., a sulfur-disproportionating bacterium isolated from a hot spring.</title>
        <authorList>
            <person name="Kojima H."/>
            <person name="Umezawa K."/>
            <person name="Fukui M."/>
        </authorList>
    </citation>
    <scope>NUCLEOTIDE SEQUENCE [LARGE SCALE GENOMIC DNA]</scope>
    <source>
        <strain evidence="4">TF1</strain>
    </source>
</reference>
<dbReference type="Gene3D" id="3.30.750.140">
    <property type="match status" value="1"/>
</dbReference>
<dbReference type="InterPro" id="IPR021136">
    <property type="entry name" value="Flagellar_hook_control-like_C"/>
</dbReference>
<dbReference type="KEGG" id="cthi:THC_1607"/>
<dbReference type="Proteomes" id="UP000068196">
    <property type="component" value="Chromosome"/>
</dbReference>
<name>A0A0U5AJ92_9BACT</name>
<evidence type="ECO:0000313" key="4">
    <source>
        <dbReference type="Proteomes" id="UP000068196"/>
    </source>
</evidence>
<evidence type="ECO:0000259" key="2">
    <source>
        <dbReference type="Pfam" id="PF02120"/>
    </source>
</evidence>
<dbReference type="AlphaFoldDB" id="A0A0U5AJ92"/>
<gene>
    <name evidence="3" type="ORF">THC_1607</name>
</gene>
<dbReference type="RefSeq" id="WP_068515869.1">
    <property type="nucleotide sequence ID" value="NZ_AP014945.1"/>
</dbReference>
<evidence type="ECO:0000256" key="1">
    <source>
        <dbReference type="SAM" id="MobiDB-lite"/>
    </source>
</evidence>
<sequence length="506" mass="57731">MKVINNLFSLSPEGQIPGYGSMQEGLFLQDFLILLFAYLNQGEPTLSTNPNLTKEVSLSLKNNDSITDKLPSLSNTQQFFLKDIENSISNHLTQLPLPDFVFNTSGDLKNSSQLIKKFTLNEEWKYFGDEFSNLSLYIAFTMILLERFFSYDSYKLNTNQESQGSPMNNFPEKGFLLSTLNFDSHQIQDQVKEVLTSIERNIRQIDTEKIENFFETFSSLNKLSGETQDFLKSYFETLRAEIKEGYNLHENLNLTKIKDSFSQLSDKAKEEIKGLIQQAKEEVKEVILQEKGIGSNPHEVSLQRFWLSGDGKPLLLKVKTFSVKEDFSSDSKQQVLIQNPVDFYLKGKEVNSQAEAFFQENRVLSPKVQAGEIHHFVRELTIEIVPSGERRAIVQLEPPELGKMELEVKVQNGEVEVHARVEKLETLSHLQQDFSQIKTQLEDLGLRLKDFQISLGLSPEGKNFGNGEEKGNQRKGNKFGEGVITQVEGGEDKSPLYHQGRLYRIV</sequence>
<dbReference type="CDD" id="cd17470">
    <property type="entry name" value="T3SS_Flik_C"/>
    <property type="match status" value="1"/>
</dbReference>
<feature type="domain" description="Flagellar hook-length control protein-like C-terminal" evidence="2">
    <location>
        <begin position="388"/>
        <end position="459"/>
    </location>
</feature>
<organism evidence="3 4">
    <name type="scientific">Caldimicrobium thiodismutans</name>
    <dbReference type="NCBI Taxonomy" id="1653476"/>
    <lineage>
        <taxon>Bacteria</taxon>
        <taxon>Pseudomonadati</taxon>
        <taxon>Thermodesulfobacteriota</taxon>
        <taxon>Thermodesulfobacteria</taxon>
        <taxon>Thermodesulfobacteriales</taxon>
        <taxon>Thermodesulfobacteriaceae</taxon>
        <taxon>Caldimicrobium</taxon>
    </lineage>
</organism>
<reference evidence="3 4" key="1">
    <citation type="journal article" date="2016" name="Int. J. Syst. Evol. Microbiol.">
        <title>Caldimicrobium thiodismutans sp. nov., a sulfur-disproportionating bacterium isolated from a hot spring, and emended description of the genus Caldimicrobium.</title>
        <authorList>
            <person name="Kojima H."/>
            <person name="Umezawa K."/>
            <person name="Fukui M."/>
        </authorList>
    </citation>
    <scope>NUCLEOTIDE SEQUENCE [LARGE SCALE GENOMIC DNA]</scope>
    <source>
        <strain evidence="3 4">TF1</strain>
    </source>
</reference>
<accession>A0A0U5AJ92</accession>
<dbReference type="STRING" id="1653476.THC_1607"/>